<dbReference type="HAMAP" id="MF_01197">
    <property type="entry name" value="SepF"/>
    <property type="match status" value="1"/>
</dbReference>
<organism evidence="5">
    <name type="scientific">freshwater metagenome</name>
    <dbReference type="NCBI Taxonomy" id="449393"/>
    <lineage>
        <taxon>unclassified sequences</taxon>
        <taxon>metagenomes</taxon>
        <taxon>ecological metagenomes</taxon>
    </lineage>
</organism>
<accession>A0A6J6I3J8</accession>
<dbReference type="GO" id="GO:0000917">
    <property type="term" value="P:division septum assembly"/>
    <property type="evidence" value="ECO:0007669"/>
    <property type="project" value="UniProtKB-KW"/>
</dbReference>
<name>A0A6J6I3J8_9ZZZZ</name>
<dbReference type="AlphaFoldDB" id="A0A6J6I3J8"/>
<evidence type="ECO:0000256" key="3">
    <source>
        <dbReference type="ARBA" id="ARBA00023306"/>
    </source>
</evidence>
<dbReference type="InterPro" id="IPR038594">
    <property type="entry name" value="SepF-like_sf"/>
</dbReference>
<dbReference type="Gene3D" id="3.30.110.150">
    <property type="entry name" value="SepF-like protein"/>
    <property type="match status" value="1"/>
</dbReference>
<dbReference type="PANTHER" id="PTHR35798">
    <property type="entry name" value="CELL DIVISION PROTEIN SEPF"/>
    <property type="match status" value="1"/>
</dbReference>
<dbReference type="InterPro" id="IPR007561">
    <property type="entry name" value="Cell_div_SepF/SepF-rel"/>
</dbReference>
<dbReference type="PANTHER" id="PTHR35798:SF1">
    <property type="entry name" value="CELL DIVISION PROTEIN SEPF"/>
    <property type="match status" value="1"/>
</dbReference>
<dbReference type="Pfam" id="PF04472">
    <property type="entry name" value="SepF"/>
    <property type="match status" value="1"/>
</dbReference>
<keyword evidence="1" id="KW-0132">Cell division</keyword>
<dbReference type="InterPro" id="IPR023052">
    <property type="entry name" value="Cell_div_SepF"/>
</dbReference>
<evidence type="ECO:0000313" key="5">
    <source>
        <dbReference type="EMBL" id="CAB4621031.1"/>
    </source>
</evidence>
<protein>
    <submittedName>
        <fullName evidence="5">Unannotated protein</fullName>
    </submittedName>
</protein>
<keyword evidence="2" id="KW-0717">Septation</keyword>
<evidence type="ECO:0000313" key="4">
    <source>
        <dbReference type="EMBL" id="CAB4371384.1"/>
    </source>
</evidence>
<reference evidence="5" key="1">
    <citation type="submission" date="2020-05" db="EMBL/GenBank/DDBJ databases">
        <authorList>
            <person name="Chiriac C."/>
            <person name="Salcher M."/>
            <person name="Ghai R."/>
            <person name="Kavagutti S V."/>
        </authorList>
    </citation>
    <scope>NUCLEOTIDE SEQUENCE</scope>
</reference>
<keyword evidence="3" id="KW-0131">Cell cycle</keyword>
<dbReference type="EMBL" id="CAEZVH010000014">
    <property type="protein sequence ID" value="CAB4621031.1"/>
    <property type="molecule type" value="Genomic_DNA"/>
</dbReference>
<sequence length="152" mass="16883">MSSAMRRVANYLGLVDDPEIANAVETSSTRAPDVRIRTREARHVTSVVSADTTPQLELPTLDRIITLHPRFYNEARTIGEHYRQGNPVIINLTDMDESERKRLVDFSSGLVFGHHGTIERVTSKVFLLSPANVKVSSEDKAAAAEASFFNQS</sequence>
<proteinExistence type="inferred from homology"/>
<dbReference type="EMBL" id="CAEUNI010000039">
    <property type="protein sequence ID" value="CAB4371384.1"/>
    <property type="molecule type" value="Genomic_DNA"/>
</dbReference>
<evidence type="ECO:0000256" key="2">
    <source>
        <dbReference type="ARBA" id="ARBA00023210"/>
    </source>
</evidence>
<evidence type="ECO:0000256" key="1">
    <source>
        <dbReference type="ARBA" id="ARBA00022618"/>
    </source>
</evidence>
<gene>
    <name evidence="5" type="ORF">UFOPK1951_00226</name>
    <name evidence="4" type="ORF">UFOPK4182_00494</name>
</gene>